<dbReference type="InterPro" id="IPR051783">
    <property type="entry name" value="NAD(P)-dependent_oxidoreduct"/>
</dbReference>
<dbReference type="GO" id="GO:0004029">
    <property type="term" value="F:aldehyde dehydrogenase (NAD+) activity"/>
    <property type="evidence" value="ECO:0007669"/>
    <property type="project" value="TreeGrafter"/>
</dbReference>
<dbReference type="RefSeq" id="WP_099254283.1">
    <property type="nucleotide sequence ID" value="NZ_NHOA01000020.1"/>
</dbReference>
<gene>
    <name evidence="2" type="ORF">DJ69_03240</name>
</gene>
<dbReference type="Proteomes" id="UP000222824">
    <property type="component" value="Unassembled WGS sequence"/>
</dbReference>
<dbReference type="PANTHER" id="PTHR48079:SF6">
    <property type="entry name" value="NAD(P)-BINDING DOMAIN-CONTAINING PROTEIN-RELATED"/>
    <property type="match status" value="1"/>
</dbReference>
<protein>
    <submittedName>
        <fullName evidence="2">NAD(P)-dependent oxidoreductase</fullName>
    </submittedName>
</protein>
<name>A0A2G1WLV3_9EURY</name>
<dbReference type="SUPFAM" id="SSF51735">
    <property type="entry name" value="NAD(P)-binding Rossmann-fold domains"/>
    <property type="match status" value="1"/>
</dbReference>
<evidence type="ECO:0000313" key="2">
    <source>
        <dbReference type="EMBL" id="PHQ39998.1"/>
    </source>
</evidence>
<dbReference type="OrthoDB" id="312526at2157"/>
<dbReference type="GO" id="GO:0005737">
    <property type="term" value="C:cytoplasm"/>
    <property type="evidence" value="ECO:0007669"/>
    <property type="project" value="TreeGrafter"/>
</dbReference>
<dbReference type="Gene3D" id="3.40.50.720">
    <property type="entry name" value="NAD(P)-binding Rossmann-like Domain"/>
    <property type="match status" value="1"/>
</dbReference>
<evidence type="ECO:0000313" key="3">
    <source>
        <dbReference type="Proteomes" id="UP000222824"/>
    </source>
</evidence>
<keyword evidence="3" id="KW-1185">Reference proteome</keyword>
<feature type="domain" description="NAD-dependent epimerase/dehydratase" evidence="1">
    <location>
        <begin position="3"/>
        <end position="187"/>
    </location>
</feature>
<dbReference type="InterPro" id="IPR001509">
    <property type="entry name" value="Epimerase_deHydtase"/>
</dbReference>
<dbReference type="Pfam" id="PF01370">
    <property type="entry name" value="Epimerase"/>
    <property type="match status" value="1"/>
</dbReference>
<proteinExistence type="predicted"/>
<dbReference type="AlphaFoldDB" id="A0A2G1WLV3"/>
<reference evidence="2 3" key="1">
    <citation type="journal article" date="2014" name="Front. Microbiol.">
        <title>Population and genomic analysis of the genus Halorubrum.</title>
        <authorList>
            <person name="Fullmer M.S."/>
            <person name="Soucy S.M."/>
            <person name="Swithers K.S."/>
            <person name="Makkay A.M."/>
            <person name="Wheeler R."/>
            <person name="Ventosa A."/>
            <person name="Gogarten J.P."/>
            <person name="Papke R.T."/>
        </authorList>
    </citation>
    <scope>NUCLEOTIDE SEQUENCE [LARGE SCALE GENOMIC DNA]</scope>
    <source>
        <strain evidence="2 3">C49</strain>
    </source>
</reference>
<dbReference type="PANTHER" id="PTHR48079">
    <property type="entry name" value="PROTEIN YEEZ"/>
    <property type="match status" value="1"/>
</dbReference>
<dbReference type="InterPro" id="IPR036291">
    <property type="entry name" value="NAD(P)-bd_dom_sf"/>
</dbReference>
<evidence type="ECO:0000259" key="1">
    <source>
        <dbReference type="Pfam" id="PF01370"/>
    </source>
</evidence>
<comment type="caution">
    <text evidence="2">The sequence shown here is derived from an EMBL/GenBank/DDBJ whole genome shotgun (WGS) entry which is preliminary data.</text>
</comment>
<accession>A0A2G1WLV3</accession>
<organism evidence="2 3">
    <name type="scientific">Halorubrum persicum</name>
    <dbReference type="NCBI Taxonomy" id="1383844"/>
    <lineage>
        <taxon>Archaea</taxon>
        <taxon>Methanobacteriati</taxon>
        <taxon>Methanobacteriota</taxon>
        <taxon>Stenosarchaea group</taxon>
        <taxon>Halobacteria</taxon>
        <taxon>Halobacteriales</taxon>
        <taxon>Haloferacaceae</taxon>
        <taxon>Halorubrum</taxon>
    </lineage>
</organism>
<sequence length="312" mass="33339">MRVVVVGCGYVGLELARQLAERGHAVTGVRRSDAGIDAIGSVGERIDGEGDAEGEGRVDAVRADATDAASLDALPDADAVVFAASSGGRGAAAAREVYVDGLRNVIEAYGSRGSAPDRLVYTSSTGVYGDHGGAWVDEETPIEPTTEKTRVLAEAERTALETAAEFGIDGTVARFAGLYGPDRYRLDRYLDGPVTAGYLNMVHRDDAAGAVRYLLETDRARGDAVLVVDDEPADKHAFADWLADACGVARPEKRSKSERIAAGELSEAAERRIRTSKRCSNDRLRALGYELAYPTFREGYCDAVRAFRTADE</sequence>
<dbReference type="EMBL" id="NHOA01000020">
    <property type="protein sequence ID" value="PHQ39998.1"/>
    <property type="molecule type" value="Genomic_DNA"/>
</dbReference>